<keyword evidence="2" id="KW-0472">Membrane</keyword>
<dbReference type="GO" id="GO:0005829">
    <property type="term" value="C:cytosol"/>
    <property type="evidence" value="ECO:0007669"/>
    <property type="project" value="TreeGrafter"/>
</dbReference>
<evidence type="ECO:0000313" key="5">
    <source>
        <dbReference type="RefSeq" id="XP_011499347.1"/>
    </source>
</evidence>
<evidence type="ECO:0000259" key="3">
    <source>
        <dbReference type="Pfam" id="PF08718"/>
    </source>
</evidence>
<organism evidence="4 5">
    <name type="scientific">Ceratosolen solmsi marchali</name>
    <dbReference type="NCBI Taxonomy" id="326594"/>
    <lineage>
        <taxon>Eukaryota</taxon>
        <taxon>Metazoa</taxon>
        <taxon>Ecdysozoa</taxon>
        <taxon>Arthropoda</taxon>
        <taxon>Hexapoda</taxon>
        <taxon>Insecta</taxon>
        <taxon>Pterygota</taxon>
        <taxon>Neoptera</taxon>
        <taxon>Endopterygota</taxon>
        <taxon>Hymenoptera</taxon>
        <taxon>Apocrita</taxon>
        <taxon>Proctotrupomorpha</taxon>
        <taxon>Chalcidoidea</taxon>
        <taxon>Agaonidae</taxon>
        <taxon>Agaoninae</taxon>
        <taxon>Ceratosolen</taxon>
    </lineage>
</organism>
<dbReference type="RefSeq" id="XP_011499347.1">
    <property type="nucleotide sequence ID" value="XM_011501045.1"/>
</dbReference>
<keyword evidence="4" id="KW-1185">Reference proteome</keyword>
<evidence type="ECO:0000256" key="1">
    <source>
        <dbReference type="ARBA" id="ARBA00022448"/>
    </source>
</evidence>
<evidence type="ECO:0000313" key="4">
    <source>
        <dbReference type="Proteomes" id="UP000695007"/>
    </source>
</evidence>
<proteinExistence type="predicted"/>
<feature type="transmembrane region" description="Helical" evidence="2">
    <location>
        <begin position="160"/>
        <end position="184"/>
    </location>
</feature>
<dbReference type="Proteomes" id="UP000695007">
    <property type="component" value="Unplaced"/>
</dbReference>
<keyword evidence="2" id="KW-0812">Transmembrane</keyword>
<keyword evidence="2" id="KW-1133">Transmembrane helix</keyword>
<dbReference type="Pfam" id="PF08718">
    <property type="entry name" value="GLTP"/>
    <property type="match status" value="1"/>
</dbReference>
<sequence length="191" mass="22147">MNLPMFPEPINGEISSKDFLTASRGVIRILDYCGKMFMPVKHNLQVNIDKIAKIFNLNRKNYSTLQKIIIEQKNEVESRTVIDALLWLGRGLHMIQLFFESIVNDFESGKGSEDLVACLNKSYELTLEPYHGYISQQLYGLLARMMPTRSQILQSIANGFYLLINSYISLLWIGRVHTTIWIFVKINHYRI</sequence>
<dbReference type="GO" id="GO:1902388">
    <property type="term" value="F:ceramide 1-phosphate transfer activity"/>
    <property type="evidence" value="ECO:0007669"/>
    <property type="project" value="TreeGrafter"/>
</dbReference>
<dbReference type="AlphaFoldDB" id="A0AAJ6YJS3"/>
<dbReference type="InterPro" id="IPR036497">
    <property type="entry name" value="GLTP_sf"/>
</dbReference>
<dbReference type="GO" id="GO:0016020">
    <property type="term" value="C:membrane"/>
    <property type="evidence" value="ECO:0007669"/>
    <property type="project" value="TreeGrafter"/>
</dbReference>
<dbReference type="PANTHER" id="PTHR10219:SF25">
    <property type="entry name" value="PLECKSTRIN HOMOLOGY DOMAIN-CONTAINING FAMILY A MEMBER 8"/>
    <property type="match status" value="1"/>
</dbReference>
<accession>A0AAJ6YJS3</accession>
<reference evidence="5" key="1">
    <citation type="submission" date="2025-08" db="UniProtKB">
        <authorList>
            <consortium name="RefSeq"/>
        </authorList>
    </citation>
    <scope>IDENTIFICATION</scope>
</reference>
<protein>
    <submittedName>
        <fullName evidence="5">Glycolipid transfer protein isoform X1</fullName>
    </submittedName>
</protein>
<dbReference type="SUPFAM" id="SSF110004">
    <property type="entry name" value="Glycolipid transfer protein, GLTP"/>
    <property type="match status" value="1"/>
</dbReference>
<dbReference type="Gene3D" id="1.10.3520.10">
    <property type="entry name" value="Glycolipid transfer protein"/>
    <property type="match status" value="1"/>
</dbReference>
<dbReference type="InterPro" id="IPR014830">
    <property type="entry name" value="Glycolipid_transfer_prot_dom"/>
</dbReference>
<name>A0AAJ6YJS3_9HYME</name>
<dbReference type="KEGG" id="csol:105363378"/>
<dbReference type="PANTHER" id="PTHR10219">
    <property type="entry name" value="GLYCOLIPID TRANSFER PROTEIN-RELATED"/>
    <property type="match status" value="1"/>
</dbReference>
<dbReference type="GeneID" id="105363378"/>
<gene>
    <name evidence="5" type="primary">LOC105363378</name>
</gene>
<evidence type="ECO:0000256" key="2">
    <source>
        <dbReference type="SAM" id="Phobius"/>
    </source>
</evidence>
<dbReference type="GO" id="GO:1902387">
    <property type="term" value="F:ceramide 1-phosphate binding"/>
    <property type="evidence" value="ECO:0007669"/>
    <property type="project" value="TreeGrafter"/>
</dbReference>
<keyword evidence="1" id="KW-0813">Transport</keyword>
<feature type="domain" description="Glycolipid transfer protein" evidence="3">
    <location>
        <begin position="14"/>
        <end position="157"/>
    </location>
</feature>